<sequence length="79" mass="8405">MDCSRTEHSLHDDELAEAAGGWRGPIGETLSHVATTWAEQRNSLHTKVGQIGAAMGDAVLSYQITDEDAATPIAKSVDL</sequence>
<dbReference type="Proteomes" id="UP000294929">
    <property type="component" value="Unassembled WGS sequence"/>
</dbReference>
<accession>A0A4R5WE93</accession>
<evidence type="ECO:0000313" key="2">
    <source>
        <dbReference type="Proteomes" id="UP000294929"/>
    </source>
</evidence>
<dbReference type="AlphaFoldDB" id="A0A4R5WE93"/>
<evidence type="ECO:0008006" key="3">
    <source>
        <dbReference type="Google" id="ProtNLM"/>
    </source>
</evidence>
<name>A0A4R5WE93_MYCMU</name>
<evidence type="ECO:0000313" key="1">
    <source>
        <dbReference type="EMBL" id="TDK88152.1"/>
    </source>
</evidence>
<protein>
    <recommendedName>
        <fullName evidence="3">WXG100 family type VII secretion target</fullName>
    </recommendedName>
</protein>
<reference evidence="1 2" key="1">
    <citation type="submission" date="2019-01" db="EMBL/GenBank/DDBJ databases">
        <title>High-quality-draft genome sequences of five non-tuberculosis mycobacteriaceae isolated from a nosocomial environment.</title>
        <authorList>
            <person name="Tiago I."/>
            <person name="Alarico S."/>
            <person name="Pereira S.G."/>
            <person name="Coelho C."/>
            <person name="Maranha A."/>
            <person name="Empadinhas N."/>
        </authorList>
    </citation>
    <scope>NUCLEOTIDE SEQUENCE [LARGE SCALE GENOMIC DNA]</scope>
    <source>
        <strain evidence="1 2">24AIII</strain>
    </source>
</reference>
<proteinExistence type="predicted"/>
<gene>
    <name evidence="1" type="ORF">EUA03_15085</name>
</gene>
<comment type="caution">
    <text evidence="1">The sequence shown here is derived from an EMBL/GenBank/DDBJ whole genome shotgun (WGS) entry which is preliminary data.</text>
</comment>
<organism evidence="1 2">
    <name type="scientific">Mycolicibacterium mucogenicum</name>
    <name type="common">Mycobacterium mucogenicum</name>
    <dbReference type="NCBI Taxonomy" id="56689"/>
    <lineage>
        <taxon>Bacteria</taxon>
        <taxon>Bacillati</taxon>
        <taxon>Actinomycetota</taxon>
        <taxon>Actinomycetes</taxon>
        <taxon>Mycobacteriales</taxon>
        <taxon>Mycobacteriaceae</taxon>
        <taxon>Mycolicibacterium</taxon>
    </lineage>
</organism>
<dbReference type="EMBL" id="SDLO01000011">
    <property type="protein sequence ID" value="TDK88152.1"/>
    <property type="molecule type" value="Genomic_DNA"/>
</dbReference>